<dbReference type="PANTHER" id="PTHR38439">
    <property type="entry name" value="AURACYANIN-B"/>
    <property type="match status" value="1"/>
</dbReference>
<accession>A0A7C9QVY9</accession>
<dbReference type="RefSeq" id="WP_163681570.1">
    <property type="nucleotide sequence ID" value="NZ_JAAIYP010000040.1"/>
</dbReference>
<dbReference type="Gene3D" id="2.60.40.420">
    <property type="entry name" value="Cupredoxins - blue copper proteins"/>
    <property type="match status" value="1"/>
</dbReference>
<proteinExistence type="predicted"/>
<dbReference type="Proteomes" id="UP000480684">
    <property type="component" value="Unassembled WGS sequence"/>
</dbReference>
<dbReference type="GO" id="GO:0046872">
    <property type="term" value="F:metal ion binding"/>
    <property type="evidence" value="ECO:0007669"/>
    <property type="project" value="UniProtKB-KW"/>
</dbReference>
<protein>
    <recommendedName>
        <fullName evidence="4">EfeO-type cupredoxin-like domain-containing protein</fullName>
    </recommendedName>
</protein>
<dbReference type="EMBL" id="JAAIYP010000040">
    <property type="protein sequence ID" value="NFV81481.1"/>
    <property type="molecule type" value="Genomic_DNA"/>
</dbReference>
<dbReference type="Pfam" id="PF13473">
    <property type="entry name" value="Cupredoxin_1"/>
    <property type="match status" value="1"/>
</dbReference>
<feature type="signal peptide" evidence="3">
    <location>
        <begin position="1"/>
        <end position="17"/>
    </location>
</feature>
<comment type="caution">
    <text evidence="5">The sequence shown here is derived from an EMBL/GenBank/DDBJ whole genome shotgun (WGS) entry which is preliminary data.</text>
</comment>
<reference evidence="5 6" key="1">
    <citation type="submission" date="2020-02" db="EMBL/GenBank/DDBJ databases">
        <authorList>
            <person name="Dziuba M."/>
            <person name="Kuznetsov B."/>
            <person name="Mardanov A."/>
            <person name="Ravin N."/>
            <person name="Grouzdev D."/>
        </authorList>
    </citation>
    <scope>NUCLEOTIDE SEQUENCE [LARGE SCALE GENOMIC DNA]</scope>
    <source>
        <strain evidence="5 6">SpK</strain>
    </source>
</reference>
<evidence type="ECO:0000313" key="5">
    <source>
        <dbReference type="EMBL" id="NFV81481.1"/>
    </source>
</evidence>
<feature type="domain" description="EfeO-type cupredoxin-like" evidence="4">
    <location>
        <begin position="38"/>
        <end position="141"/>
    </location>
</feature>
<dbReference type="PANTHER" id="PTHR38439:SF3">
    <property type="entry name" value="COPPER-RESISTANT CUPROPROTEIN COPI"/>
    <property type="match status" value="1"/>
</dbReference>
<evidence type="ECO:0000256" key="3">
    <source>
        <dbReference type="SAM" id="SignalP"/>
    </source>
</evidence>
<sequence length="156" mass="17167">MNRLFALAVLVSLAACAGQDQVSRYQPMGYLANAEEISSKADWSAPDVVEVRLVNHAFVPDELTFHRDRPTRLVLKNDSDSDHGFVSGQFLRTIAVRQLVGRDQTATTAWVEKIVVPAGETKELWFVPARYGAFTFECPVPGHALLGMKGVVNVVP</sequence>
<dbReference type="InterPro" id="IPR028096">
    <property type="entry name" value="EfeO_Cupredoxin"/>
</dbReference>
<evidence type="ECO:0000259" key="4">
    <source>
        <dbReference type="Pfam" id="PF13473"/>
    </source>
</evidence>
<dbReference type="InterPro" id="IPR008972">
    <property type="entry name" value="Cupredoxin"/>
</dbReference>
<feature type="chain" id="PRO_5028950387" description="EfeO-type cupredoxin-like domain-containing protein" evidence="3">
    <location>
        <begin position="18"/>
        <end position="156"/>
    </location>
</feature>
<keyword evidence="2" id="KW-0186">Copper</keyword>
<dbReference type="PROSITE" id="PS51257">
    <property type="entry name" value="PROKAR_LIPOPROTEIN"/>
    <property type="match status" value="1"/>
</dbReference>
<name>A0A7C9QVY9_9PROT</name>
<gene>
    <name evidence="5" type="ORF">G4223_15315</name>
</gene>
<evidence type="ECO:0000313" key="6">
    <source>
        <dbReference type="Proteomes" id="UP000480684"/>
    </source>
</evidence>
<keyword evidence="6" id="KW-1185">Reference proteome</keyword>
<evidence type="ECO:0000256" key="1">
    <source>
        <dbReference type="ARBA" id="ARBA00022723"/>
    </source>
</evidence>
<keyword evidence="3" id="KW-0732">Signal</keyword>
<dbReference type="SUPFAM" id="SSF49503">
    <property type="entry name" value="Cupredoxins"/>
    <property type="match status" value="1"/>
</dbReference>
<dbReference type="InterPro" id="IPR050845">
    <property type="entry name" value="Cu-binding_ET"/>
</dbReference>
<evidence type="ECO:0000256" key="2">
    <source>
        <dbReference type="ARBA" id="ARBA00023008"/>
    </source>
</evidence>
<organism evidence="5 6">
    <name type="scientific">Magnetospirillum aberrantis SpK</name>
    <dbReference type="NCBI Taxonomy" id="908842"/>
    <lineage>
        <taxon>Bacteria</taxon>
        <taxon>Pseudomonadati</taxon>
        <taxon>Pseudomonadota</taxon>
        <taxon>Alphaproteobacteria</taxon>
        <taxon>Rhodospirillales</taxon>
        <taxon>Rhodospirillaceae</taxon>
        <taxon>Magnetospirillum</taxon>
    </lineage>
</organism>
<keyword evidence="1" id="KW-0479">Metal-binding</keyword>
<dbReference type="AlphaFoldDB" id="A0A7C9QVY9"/>